<sequence length="445" mass="51280">MAFSTQKEFFHVPFMSELPDFNCPKVCVKLKSYPSTVDDRSWAADEDKKSRFVADLVSCNIPLNLQNDDDNGGPGGYGGPGGPGGPDDLGENGIAGDSLIIAAHDTIENMKNAMKKNNLLDRDQATPEDRKDRPRMENAELRRLMDERYDPGTSRVFRDKIQELSDSRKFDKSDERDLLNIHKAVDDMNKSHDILESQNSNLRRLIEKQSRRASIESIRIDPERSNDVNYLQNKINNMGKELIVLRQAEDEFQRSGGAKFGSWACSCDHQDPDTDIDDIQLILSERQALRMQIQELSPLNAKLKKQADYDVEEMARNFCAQNQYIADMENDIQEMQHYYEHEVEKSKYNEELLKCRCNELQQQVVGLQPAMHRSEVFQMEIDVLRNELRKRDLALNAYDCQYQQLMHKTKSFKKSGYRFLDELIESCSDSCFNEAGIEDDRDNTC</sequence>
<evidence type="ECO:0000313" key="3">
    <source>
        <dbReference type="Proteomes" id="UP000001070"/>
    </source>
</evidence>
<dbReference type="AlphaFoldDB" id="B4JSI4"/>
<dbReference type="eggNOG" id="KOG0464">
    <property type="taxonomic scope" value="Eukaryota"/>
</dbReference>
<dbReference type="InParanoid" id="B4JSI4"/>
<organism evidence="3">
    <name type="scientific">Drosophila grimshawi</name>
    <name type="common">Hawaiian fruit fly</name>
    <name type="synonym">Idiomyia grimshawi</name>
    <dbReference type="NCBI Taxonomy" id="7222"/>
    <lineage>
        <taxon>Eukaryota</taxon>
        <taxon>Metazoa</taxon>
        <taxon>Ecdysozoa</taxon>
        <taxon>Arthropoda</taxon>
        <taxon>Hexapoda</taxon>
        <taxon>Insecta</taxon>
        <taxon>Pterygota</taxon>
        <taxon>Neoptera</taxon>
        <taxon>Endopterygota</taxon>
        <taxon>Diptera</taxon>
        <taxon>Brachycera</taxon>
        <taxon>Muscomorpha</taxon>
        <taxon>Ephydroidea</taxon>
        <taxon>Drosophilidae</taxon>
        <taxon>Drosophila</taxon>
        <taxon>Hawaiian Drosophila</taxon>
    </lineage>
</organism>
<accession>B4JSI4</accession>
<dbReference type="Proteomes" id="UP000001070">
    <property type="component" value="Unassembled WGS sequence"/>
</dbReference>
<dbReference type="STRING" id="7222.B4JSI4"/>
<dbReference type="PhylomeDB" id="B4JSI4"/>
<evidence type="ECO:0000256" key="1">
    <source>
        <dbReference type="SAM" id="MobiDB-lite"/>
    </source>
</evidence>
<reference evidence="2 3" key="1">
    <citation type="journal article" date="2007" name="Nature">
        <title>Evolution of genes and genomes on the Drosophila phylogeny.</title>
        <authorList>
            <consortium name="Drosophila 12 Genomes Consortium"/>
            <person name="Clark A.G."/>
            <person name="Eisen M.B."/>
            <person name="Smith D.R."/>
            <person name="Bergman C.M."/>
            <person name="Oliver B."/>
            <person name="Markow T.A."/>
            <person name="Kaufman T.C."/>
            <person name="Kellis M."/>
            <person name="Gelbart W."/>
            <person name="Iyer V.N."/>
            <person name="Pollard D.A."/>
            <person name="Sackton T.B."/>
            <person name="Larracuente A.M."/>
            <person name="Singh N.D."/>
            <person name="Abad J.P."/>
            <person name="Abt D.N."/>
            <person name="Adryan B."/>
            <person name="Aguade M."/>
            <person name="Akashi H."/>
            <person name="Anderson W.W."/>
            <person name="Aquadro C.F."/>
            <person name="Ardell D.H."/>
            <person name="Arguello R."/>
            <person name="Artieri C.G."/>
            <person name="Barbash D.A."/>
            <person name="Barker D."/>
            <person name="Barsanti P."/>
            <person name="Batterham P."/>
            <person name="Batzoglou S."/>
            <person name="Begun D."/>
            <person name="Bhutkar A."/>
            <person name="Blanco E."/>
            <person name="Bosak S.A."/>
            <person name="Bradley R.K."/>
            <person name="Brand A.D."/>
            <person name="Brent M.R."/>
            <person name="Brooks A.N."/>
            <person name="Brown R.H."/>
            <person name="Butlin R.K."/>
            <person name="Caggese C."/>
            <person name="Calvi B.R."/>
            <person name="Bernardo de Carvalho A."/>
            <person name="Caspi A."/>
            <person name="Castrezana S."/>
            <person name="Celniker S.E."/>
            <person name="Chang J.L."/>
            <person name="Chapple C."/>
            <person name="Chatterji S."/>
            <person name="Chinwalla A."/>
            <person name="Civetta A."/>
            <person name="Clifton S.W."/>
            <person name="Comeron J.M."/>
            <person name="Costello J.C."/>
            <person name="Coyne J.A."/>
            <person name="Daub J."/>
            <person name="David R.G."/>
            <person name="Delcher A.L."/>
            <person name="Delehaunty K."/>
            <person name="Do C.B."/>
            <person name="Ebling H."/>
            <person name="Edwards K."/>
            <person name="Eickbush T."/>
            <person name="Evans J.D."/>
            <person name="Filipski A."/>
            <person name="Findeiss S."/>
            <person name="Freyhult E."/>
            <person name="Fulton L."/>
            <person name="Fulton R."/>
            <person name="Garcia A.C."/>
            <person name="Gardiner A."/>
            <person name="Garfield D.A."/>
            <person name="Garvin B.E."/>
            <person name="Gibson G."/>
            <person name="Gilbert D."/>
            <person name="Gnerre S."/>
            <person name="Godfrey J."/>
            <person name="Good R."/>
            <person name="Gotea V."/>
            <person name="Gravely B."/>
            <person name="Greenberg A.J."/>
            <person name="Griffiths-Jones S."/>
            <person name="Gross S."/>
            <person name="Guigo R."/>
            <person name="Gustafson E.A."/>
            <person name="Haerty W."/>
            <person name="Hahn M.W."/>
            <person name="Halligan D.L."/>
            <person name="Halpern A.L."/>
            <person name="Halter G.M."/>
            <person name="Han M.V."/>
            <person name="Heger A."/>
            <person name="Hillier L."/>
            <person name="Hinrichs A.S."/>
            <person name="Holmes I."/>
            <person name="Hoskins R.A."/>
            <person name="Hubisz M.J."/>
            <person name="Hultmark D."/>
            <person name="Huntley M.A."/>
            <person name="Jaffe D.B."/>
            <person name="Jagadeeshan S."/>
            <person name="Jeck W.R."/>
            <person name="Johnson J."/>
            <person name="Jones C.D."/>
            <person name="Jordan W.C."/>
            <person name="Karpen G.H."/>
            <person name="Kataoka E."/>
            <person name="Keightley P.D."/>
            <person name="Kheradpour P."/>
            <person name="Kirkness E.F."/>
            <person name="Koerich L.B."/>
            <person name="Kristiansen K."/>
            <person name="Kudrna D."/>
            <person name="Kulathinal R.J."/>
            <person name="Kumar S."/>
            <person name="Kwok R."/>
            <person name="Lander E."/>
            <person name="Langley C.H."/>
            <person name="Lapoint R."/>
            <person name="Lazzaro B.P."/>
            <person name="Lee S.J."/>
            <person name="Levesque L."/>
            <person name="Li R."/>
            <person name="Lin C.F."/>
            <person name="Lin M.F."/>
            <person name="Lindblad-Toh K."/>
            <person name="Llopart A."/>
            <person name="Long M."/>
            <person name="Low L."/>
            <person name="Lozovsky E."/>
            <person name="Lu J."/>
            <person name="Luo M."/>
            <person name="Machado C.A."/>
            <person name="Makalowski W."/>
            <person name="Marzo M."/>
            <person name="Matsuda M."/>
            <person name="Matzkin L."/>
            <person name="McAllister B."/>
            <person name="McBride C.S."/>
            <person name="McKernan B."/>
            <person name="McKernan K."/>
            <person name="Mendez-Lago M."/>
            <person name="Minx P."/>
            <person name="Mollenhauer M.U."/>
            <person name="Montooth K."/>
            <person name="Mount S.M."/>
            <person name="Mu X."/>
            <person name="Myers E."/>
            <person name="Negre B."/>
            <person name="Newfeld S."/>
            <person name="Nielsen R."/>
            <person name="Noor M.A."/>
            <person name="O'Grady P."/>
            <person name="Pachter L."/>
            <person name="Papaceit M."/>
            <person name="Parisi M.J."/>
            <person name="Parisi M."/>
            <person name="Parts L."/>
            <person name="Pedersen J.S."/>
            <person name="Pesole G."/>
            <person name="Phillippy A.M."/>
            <person name="Ponting C.P."/>
            <person name="Pop M."/>
            <person name="Porcelli D."/>
            <person name="Powell J.R."/>
            <person name="Prohaska S."/>
            <person name="Pruitt K."/>
            <person name="Puig M."/>
            <person name="Quesneville H."/>
            <person name="Ram K.R."/>
            <person name="Rand D."/>
            <person name="Rasmussen M.D."/>
            <person name="Reed L.K."/>
            <person name="Reenan R."/>
            <person name="Reily A."/>
            <person name="Remington K.A."/>
            <person name="Rieger T.T."/>
            <person name="Ritchie M.G."/>
            <person name="Robin C."/>
            <person name="Rogers Y.H."/>
            <person name="Rohde C."/>
            <person name="Rozas J."/>
            <person name="Rubenfield M.J."/>
            <person name="Ruiz A."/>
            <person name="Russo S."/>
            <person name="Salzberg S.L."/>
            <person name="Sanchez-Gracia A."/>
            <person name="Saranga D.J."/>
            <person name="Sato H."/>
            <person name="Schaeffer S.W."/>
            <person name="Schatz M.C."/>
            <person name="Schlenke T."/>
            <person name="Schwartz R."/>
            <person name="Segarra C."/>
            <person name="Singh R.S."/>
            <person name="Sirot L."/>
            <person name="Sirota M."/>
            <person name="Sisneros N.B."/>
            <person name="Smith C.D."/>
            <person name="Smith T.F."/>
            <person name="Spieth J."/>
            <person name="Stage D.E."/>
            <person name="Stark A."/>
            <person name="Stephan W."/>
            <person name="Strausberg R.L."/>
            <person name="Strempel S."/>
            <person name="Sturgill D."/>
            <person name="Sutton G."/>
            <person name="Sutton G.G."/>
            <person name="Tao W."/>
            <person name="Teichmann S."/>
            <person name="Tobari Y.N."/>
            <person name="Tomimura Y."/>
            <person name="Tsolas J.M."/>
            <person name="Valente V.L."/>
            <person name="Venter E."/>
            <person name="Venter J.C."/>
            <person name="Vicario S."/>
            <person name="Vieira F.G."/>
            <person name="Vilella A.J."/>
            <person name="Villasante A."/>
            <person name="Walenz B."/>
            <person name="Wang J."/>
            <person name="Wasserman M."/>
            <person name="Watts T."/>
            <person name="Wilson D."/>
            <person name="Wilson R.K."/>
            <person name="Wing R.A."/>
            <person name="Wolfner M.F."/>
            <person name="Wong A."/>
            <person name="Wong G.K."/>
            <person name="Wu C.I."/>
            <person name="Wu G."/>
            <person name="Yamamoto D."/>
            <person name="Yang H.P."/>
            <person name="Yang S.P."/>
            <person name="Yorke J.A."/>
            <person name="Yoshida K."/>
            <person name="Zdobnov E."/>
            <person name="Zhang P."/>
            <person name="Zhang Y."/>
            <person name="Zimin A.V."/>
            <person name="Baldwin J."/>
            <person name="Abdouelleil A."/>
            <person name="Abdulkadir J."/>
            <person name="Abebe A."/>
            <person name="Abera B."/>
            <person name="Abreu J."/>
            <person name="Acer S.C."/>
            <person name="Aftuck L."/>
            <person name="Alexander A."/>
            <person name="An P."/>
            <person name="Anderson E."/>
            <person name="Anderson S."/>
            <person name="Arachi H."/>
            <person name="Azer M."/>
            <person name="Bachantsang P."/>
            <person name="Barry A."/>
            <person name="Bayul T."/>
            <person name="Berlin A."/>
            <person name="Bessette D."/>
            <person name="Bloom T."/>
            <person name="Blye J."/>
            <person name="Boguslavskiy L."/>
            <person name="Bonnet C."/>
            <person name="Boukhgalter B."/>
            <person name="Bourzgui I."/>
            <person name="Brown A."/>
            <person name="Cahill P."/>
            <person name="Channer S."/>
            <person name="Cheshatsang Y."/>
            <person name="Chuda L."/>
            <person name="Citroen M."/>
            <person name="Collymore A."/>
            <person name="Cooke P."/>
            <person name="Costello M."/>
            <person name="D'Aco K."/>
            <person name="Daza R."/>
            <person name="De Haan G."/>
            <person name="DeGray S."/>
            <person name="DeMaso C."/>
            <person name="Dhargay N."/>
            <person name="Dooley K."/>
            <person name="Dooley E."/>
            <person name="Doricent M."/>
            <person name="Dorje P."/>
            <person name="Dorjee K."/>
            <person name="Dupes A."/>
            <person name="Elong R."/>
            <person name="Falk J."/>
            <person name="Farina A."/>
            <person name="Faro S."/>
            <person name="Ferguson D."/>
            <person name="Fisher S."/>
            <person name="Foley C.D."/>
            <person name="Franke A."/>
            <person name="Friedrich D."/>
            <person name="Gadbois L."/>
            <person name="Gearin G."/>
            <person name="Gearin C.R."/>
            <person name="Giannoukos G."/>
            <person name="Goode T."/>
            <person name="Graham J."/>
            <person name="Grandbois E."/>
            <person name="Grewal S."/>
            <person name="Gyaltsen K."/>
            <person name="Hafez N."/>
            <person name="Hagos B."/>
            <person name="Hall J."/>
            <person name="Henson C."/>
            <person name="Hollinger A."/>
            <person name="Honan T."/>
            <person name="Huard M.D."/>
            <person name="Hughes L."/>
            <person name="Hurhula B."/>
            <person name="Husby M.E."/>
            <person name="Kamat A."/>
            <person name="Kanga B."/>
            <person name="Kashin S."/>
            <person name="Khazanovich D."/>
            <person name="Kisner P."/>
            <person name="Lance K."/>
            <person name="Lara M."/>
            <person name="Lee W."/>
            <person name="Lennon N."/>
            <person name="Letendre F."/>
            <person name="LeVine R."/>
            <person name="Lipovsky A."/>
            <person name="Liu X."/>
            <person name="Liu J."/>
            <person name="Liu S."/>
            <person name="Lokyitsang T."/>
            <person name="Lokyitsang Y."/>
            <person name="Lubonja R."/>
            <person name="Lui A."/>
            <person name="MacDonald P."/>
            <person name="Magnisalis V."/>
            <person name="Maru K."/>
            <person name="Matthews C."/>
            <person name="McCusker W."/>
            <person name="McDonough S."/>
            <person name="Mehta T."/>
            <person name="Meldrim J."/>
            <person name="Meneus L."/>
            <person name="Mihai O."/>
            <person name="Mihalev A."/>
            <person name="Mihova T."/>
            <person name="Mittelman R."/>
            <person name="Mlenga V."/>
            <person name="Montmayeur A."/>
            <person name="Mulrain L."/>
            <person name="Navidi A."/>
            <person name="Naylor J."/>
            <person name="Negash T."/>
            <person name="Nguyen T."/>
            <person name="Nguyen N."/>
            <person name="Nicol R."/>
            <person name="Norbu C."/>
            <person name="Norbu N."/>
            <person name="Novod N."/>
            <person name="O'Neill B."/>
            <person name="Osman S."/>
            <person name="Markiewicz E."/>
            <person name="Oyono O.L."/>
            <person name="Patti C."/>
            <person name="Phunkhang P."/>
            <person name="Pierre F."/>
            <person name="Priest M."/>
            <person name="Raghuraman S."/>
            <person name="Rege F."/>
            <person name="Reyes R."/>
            <person name="Rise C."/>
            <person name="Rogov P."/>
            <person name="Ross K."/>
            <person name="Ryan E."/>
            <person name="Settipalli S."/>
            <person name="Shea T."/>
            <person name="Sherpa N."/>
            <person name="Shi L."/>
            <person name="Shih D."/>
            <person name="Sparrow T."/>
            <person name="Spaulding J."/>
            <person name="Stalker J."/>
            <person name="Stange-Thomann N."/>
            <person name="Stavropoulos S."/>
            <person name="Stone C."/>
            <person name="Strader C."/>
            <person name="Tesfaye S."/>
            <person name="Thomson T."/>
            <person name="Thoulutsang Y."/>
            <person name="Thoulutsang D."/>
            <person name="Topham K."/>
            <person name="Topping I."/>
            <person name="Tsamla T."/>
            <person name="Vassiliev H."/>
            <person name="Vo A."/>
            <person name="Wangchuk T."/>
            <person name="Wangdi T."/>
            <person name="Weiand M."/>
            <person name="Wilkinson J."/>
            <person name="Wilson A."/>
            <person name="Yadav S."/>
            <person name="Young G."/>
            <person name="Yu Q."/>
            <person name="Zembek L."/>
            <person name="Zhong D."/>
            <person name="Zimmer A."/>
            <person name="Zwirko Z."/>
            <person name="Jaffe D.B."/>
            <person name="Alvarez P."/>
            <person name="Brockman W."/>
            <person name="Butler J."/>
            <person name="Chin C."/>
            <person name="Gnerre S."/>
            <person name="Grabherr M."/>
            <person name="Kleber M."/>
            <person name="Mauceli E."/>
            <person name="MacCallum I."/>
        </authorList>
    </citation>
    <scope>NUCLEOTIDE SEQUENCE [LARGE SCALE GENOMIC DNA]</scope>
    <source>
        <strain evidence="3">Tucson 15287-2541.00</strain>
    </source>
</reference>
<dbReference type="EMBL" id="CH916373">
    <property type="protein sequence ID" value="EDV94724.1"/>
    <property type="molecule type" value="Genomic_DNA"/>
</dbReference>
<dbReference type="SMR" id="B4JSI4"/>
<proteinExistence type="predicted"/>
<protein>
    <submittedName>
        <fullName evidence="2">GH22472</fullName>
    </submittedName>
</protein>
<feature type="compositionally biased region" description="Gly residues" evidence="1">
    <location>
        <begin position="72"/>
        <end position="87"/>
    </location>
</feature>
<dbReference type="OMA" id="CVKLKRY"/>
<dbReference type="OrthoDB" id="7764536at2759"/>
<feature type="region of interest" description="Disordered" evidence="1">
    <location>
        <begin position="64"/>
        <end position="88"/>
    </location>
</feature>
<name>B4JSI4_DROGR</name>
<gene>
    <name evidence="2" type="primary">Dgri\GH22472</name>
    <name evidence="2" type="ORF">Dgri_GH22472</name>
</gene>
<evidence type="ECO:0000313" key="2">
    <source>
        <dbReference type="EMBL" id="EDV94724.1"/>
    </source>
</evidence>
<keyword evidence="3" id="KW-1185">Reference proteome</keyword>
<dbReference type="HOGENOM" id="CLU_624494_0_0_1"/>